<dbReference type="SUPFAM" id="SSF56349">
    <property type="entry name" value="DNA breaking-rejoining enzymes"/>
    <property type="match status" value="1"/>
</dbReference>
<keyword evidence="2" id="KW-1185">Reference proteome</keyword>
<dbReference type="EMBL" id="KN837620">
    <property type="protein sequence ID" value="KIJ23636.1"/>
    <property type="molecule type" value="Genomic_DNA"/>
</dbReference>
<dbReference type="OrthoDB" id="2678913at2759"/>
<organism evidence="1 2">
    <name type="scientific">Sphaerobolus stellatus (strain SS14)</name>
    <dbReference type="NCBI Taxonomy" id="990650"/>
    <lineage>
        <taxon>Eukaryota</taxon>
        <taxon>Fungi</taxon>
        <taxon>Dikarya</taxon>
        <taxon>Basidiomycota</taxon>
        <taxon>Agaricomycotina</taxon>
        <taxon>Agaricomycetes</taxon>
        <taxon>Phallomycetidae</taxon>
        <taxon>Geastrales</taxon>
        <taxon>Sphaerobolaceae</taxon>
        <taxon>Sphaerobolus</taxon>
    </lineage>
</organism>
<dbReference type="GO" id="GO:0003677">
    <property type="term" value="F:DNA binding"/>
    <property type="evidence" value="ECO:0007669"/>
    <property type="project" value="InterPro"/>
</dbReference>
<evidence type="ECO:0000313" key="2">
    <source>
        <dbReference type="Proteomes" id="UP000054279"/>
    </source>
</evidence>
<dbReference type="Proteomes" id="UP000054279">
    <property type="component" value="Unassembled WGS sequence"/>
</dbReference>
<evidence type="ECO:0000313" key="1">
    <source>
        <dbReference type="EMBL" id="KIJ23636.1"/>
    </source>
</evidence>
<name>A0A0C9UDU2_SPHS4</name>
<accession>A0A0C9UDU2</accession>
<dbReference type="InterPro" id="IPR011010">
    <property type="entry name" value="DNA_brk_join_enz"/>
</dbReference>
<dbReference type="AlphaFoldDB" id="A0A0C9UDU2"/>
<dbReference type="HOGENOM" id="CLU_003292_1_1_1"/>
<sequence length="226" mass="24959">MVPWAVCMVELSAALDGAARLAPPSSRQEKHSPFTTTILDGIISALDPTTPLDIAVKVALITTFWTMACTGEFVTPNLQSKDPARFISRGGLSQRWDCNNLPMVVFSLRGGLPHFCLNNPPLHAPLFAWRHPHGLHPLTYSAFIKRIDSALTAAGLPKMQYHGLWIGSIFEYLLCRLPLDVVKTMGCWSSNSFSIYLRRHAVVLAPYIQAAPVLEPFTQVAMPPPR</sequence>
<gene>
    <name evidence="1" type="ORF">M422DRAFT_275739</name>
</gene>
<protein>
    <submittedName>
        <fullName evidence="1">Uncharacterized protein</fullName>
    </submittedName>
</protein>
<proteinExistence type="predicted"/>
<reference evidence="1 2" key="1">
    <citation type="submission" date="2014-06" db="EMBL/GenBank/DDBJ databases">
        <title>Evolutionary Origins and Diversification of the Mycorrhizal Mutualists.</title>
        <authorList>
            <consortium name="DOE Joint Genome Institute"/>
            <consortium name="Mycorrhizal Genomics Consortium"/>
            <person name="Kohler A."/>
            <person name="Kuo A."/>
            <person name="Nagy L.G."/>
            <person name="Floudas D."/>
            <person name="Copeland A."/>
            <person name="Barry K.W."/>
            <person name="Cichocki N."/>
            <person name="Veneault-Fourrey C."/>
            <person name="LaButti K."/>
            <person name="Lindquist E.A."/>
            <person name="Lipzen A."/>
            <person name="Lundell T."/>
            <person name="Morin E."/>
            <person name="Murat C."/>
            <person name="Riley R."/>
            <person name="Ohm R."/>
            <person name="Sun H."/>
            <person name="Tunlid A."/>
            <person name="Henrissat B."/>
            <person name="Grigoriev I.V."/>
            <person name="Hibbett D.S."/>
            <person name="Martin F."/>
        </authorList>
    </citation>
    <scope>NUCLEOTIDE SEQUENCE [LARGE SCALE GENOMIC DNA]</scope>
    <source>
        <strain evidence="1 2">SS14</strain>
    </source>
</reference>